<feature type="domain" description="DUF4349" evidence="4">
    <location>
        <begin position="59"/>
        <end position="262"/>
    </location>
</feature>
<keyword evidence="1" id="KW-0175">Coiled coil</keyword>
<evidence type="ECO:0000313" key="6">
    <source>
        <dbReference type="Proteomes" id="UP000614460"/>
    </source>
</evidence>
<feature type="transmembrane region" description="Helical" evidence="3">
    <location>
        <begin position="243"/>
        <end position="264"/>
    </location>
</feature>
<accession>A0A8H9G044</accession>
<name>A0A8H9G044_9SPHI</name>
<organism evidence="5 6">
    <name type="scientific">Sphingobacterium cellulitidis</name>
    <dbReference type="NCBI Taxonomy" id="1768011"/>
    <lineage>
        <taxon>Bacteria</taxon>
        <taxon>Pseudomonadati</taxon>
        <taxon>Bacteroidota</taxon>
        <taxon>Sphingobacteriia</taxon>
        <taxon>Sphingobacteriales</taxon>
        <taxon>Sphingobacteriaceae</taxon>
        <taxon>Sphingobacterium</taxon>
    </lineage>
</organism>
<dbReference type="Pfam" id="PF14257">
    <property type="entry name" value="DUF4349"/>
    <property type="match status" value="1"/>
</dbReference>
<sequence>MASCRNNHQEDVASADQMEAASNVDNVMLEPSALKGNNVDRNDASTNEPIQNQQNNNSKIIRSGNISLESKKIEQSKANLDALLKKFNAYYEQENTSNNNDFTSYNLTIRIPASAFDNFLSALEKGEDKLTDKNISAQDVSIQYYDLESRLKSKRAFLERYQNMVSSAKNVKDLLEIQEQIRQLQEDIDSSEATMRNLSNQVNYCTLTVNLFEYQANLPMGSNSFWVKMKDSLVFGWNMIQTLVLGVIGIWPIWIIAAVIILTIQKIRKNKRAKKINS</sequence>
<dbReference type="EMBL" id="BMKM01000001">
    <property type="protein sequence ID" value="GGE10803.1"/>
    <property type="molecule type" value="Genomic_DNA"/>
</dbReference>
<reference evidence="5" key="1">
    <citation type="journal article" date="2014" name="Int. J. Syst. Evol. Microbiol.">
        <title>Complete genome sequence of Corynebacterium casei LMG S-19264T (=DSM 44701T), isolated from a smear-ripened cheese.</title>
        <authorList>
            <consortium name="US DOE Joint Genome Institute (JGI-PGF)"/>
            <person name="Walter F."/>
            <person name="Albersmeier A."/>
            <person name="Kalinowski J."/>
            <person name="Ruckert C."/>
        </authorList>
    </citation>
    <scope>NUCLEOTIDE SEQUENCE</scope>
    <source>
        <strain evidence="5">CGMCC 1.15966</strain>
    </source>
</reference>
<keyword evidence="6" id="KW-1185">Reference proteome</keyword>
<proteinExistence type="predicted"/>
<feature type="coiled-coil region" evidence="1">
    <location>
        <begin position="158"/>
        <end position="201"/>
    </location>
</feature>
<protein>
    <recommendedName>
        <fullName evidence="4">DUF4349 domain-containing protein</fullName>
    </recommendedName>
</protein>
<evidence type="ECO:0000256" key="3">
    <source>
        <dbReference type="SAM" id="Phobius"/>
    </source>
</evidence>
<evidence type="ECO:0000256" key="1">
    <source>
        <dbReference type="SAM" id="Coils"/>
    </source>
</evidence>
<dbReference type="AlphaFoldDB" id="A0A8H9G044"/>
<dbReference type="Proteomes" id="UP000614460">
    <property type="component" value="Unassembled WGS sequence"/>
</dbReference>
<comment type="caution">
    <text evidence="5">The sequence shown here is derived from an EMBL/GenBank/DDBJ whole genome shotgun (WGS) entry which is preliminary data.</text>
</comment>
<evidence type="ECO:0000259" key="4">
    <source>
        <dbReference type="Pfam" id="PF14257"/>
    </source>
</evidence>
<keyword evidence="3" id="KW-1133">Transmembrane helix</keyword>
<keyword evidence="3" id="KW-0812">Transmembrane</keyword>
<keyword evidence="3" id="KW-0472">Membrane</keyword>
<evidence type="ECO:0000256" key="2">
    <source>
        <dbReference type="SAM" id="MobiDB-lite"/>
    </source>
</evidence>
<dbReference type="InterPro" id="IPR025645">
    <property type="entry name" value="DUF4349"/>
</dbReference>
<evidence type="ECO:0000313" key="5">
    <source>
        <dbReference type="EMBL" id="GGE10803.1"/>
    </source>
</evidence>
<reference evidence="5" key="2">
    <citation type="submission" date="2020-09" db="EMBL/GenBank/DDBJ databases">
        <authorList>
            <person name="Sun Q."/>
            <person name="Zhou Y."/>
        </authorList>
    </citation>
    <scope>NUCLEOTIDE SEQUENCE</scope>
    <source>
        <strain evidence="5">CGMCC 1.15966</strain>
    </source>
</reference>
<gene>
    <name evidence="5" type="ORF">GCM10011516_05660</name>
</gene>
<feature type="region of interest" description="Disordered" evidence="2">
    <location>
        <begin position="34"/>
        <end position="58"/>
    </location>
</feature>